<comment type="caution">
    <text evidence="3">The sequence shown here is derived from an EMBL/GenBank/DDBJ whole genome shotgun (WGS) entry which is preliminary data.</text>
</comment>
<feature type="chain" id="PRO_5040412194" evidence="2">
    <location>
        <begin position="20"/>
        <end position="571"/>
    </location>
</feature>
<dbReference type="Proteomes" id="UP000723463">
    <property type="component" value="Unassembled WGS sequence"/>
</dbReference>
<dbReference type="EMBL" id="JAAAXW010000380">
    <property type="protein sequence ID" value="KAF9537606.1"/>
    <property type="molecule type" value="Genomic_DNA"/>
</dbReference>
<feature type="compositionally biased region" description="Basic and acidic residues" evidence="1">
    <location>
        <begin position="149"/>
        <end position="184"/>
    </location>
</feature>
<keyword evidence="2" id="KW-0732">Signal</keyword>
<feature type="region of interest" description="Disordered" evidence="1">
    <location>
        <begin position="149"/>
        <end position="191"/>
    </location>
</feature>
<evidence type="ECO:0000256" key="2">
    <source>
        <dbReference type="SAM" id="SignalP"/>
    </source>
</evidence>
<evidence type="ECO:0000256" key="1">
    <source>
        <dbReference type="SAM" id="MobiDB-lite"/>
    </source>
</evidence>
<protein>
    <submittedName>
        <fullName evidence="3">Uncharacterized protein</fullName>
    </submittedName>
</protein>
<feature type="compositionally biased region" description="Basic and acidic residues" evidence="1">
    <location>
        <begin position="527"/>
        <end position="545"/>
    </location>
</feature>
<feature type="region of interest" description="Disordered" evidence="1">
    <location>
        <begin position="522"/>
        <end position="545"/>
    </location>
</feature>
<accession>A0A9P6EXE7</accession>
<evidence type="ECO:0000313" key="3">
    <source>
        <dbReference type="EMBL" id="KAF9537606.1"/>
    </source>
</evidence>
<proteinExistence type="predicted"/>
<name>A0A9P6EXE7_9FUNG</name>
<dbReference type="Gene3D" id="1.10.287.700">
    <property type="entry name" value="Helix hairpin bin"/>
    <property type="match status" value="1"/>
</dbReference>
<gene>
    <name evidence="3" type="ORF">EC957_007931</name>
</gene>
<sequence length="571" mass="60410">MKVLLKLSLAALLVSSTFGLTLQEFARDPQVKTLAFHLLQEIDTMGVESFTVTQDPSLIPDLQLPVLNDIVQFISLNIFHAGDADWSRLEAAKLQAIEQHGATALTAASDLKDIDTRRAALIVNSIYDTVIGLPAPSKETYAARVEADKKDKKAQSESNAEEEKKAAEADKREAEAKEQAEAEKMASSPPSSLWEYLGLGLIKSSETVKQAKGIVTPRAVCETTDTAYLKGVDDVVYYSSLTRGLAGGALVSAPADSPIQSLDLKTIVGAVGKLAIEVQMAQSVARLAELNPSDLSVRALTYLALTADSPTSSSAQNARDIHNLIDRGLANDIPESVLRTLINQAALVLVTKGAGEAGETPSVFESIPVVRNIFAFSSDVLSANNLGDVLKYVFCPDSNQATEPAQAEVIVEDIKDGADNAAEKVSEGAQKVLKVPQDAAKKATENVKEGAEAVQDKATAAADDASKKIKEAKDDGSTKAAEAAAKVQDKVAEGTEKANEAGEKLAQDVKAKAAAAKKAAEDAAESAQKKAGEITEEGKKRAEDVKQKVADEAKYAADNAAAKTEEIKQEL</sequence>
<reference evidence="3" key="1">
    <citation type="journal article" date="2020" name="Fungal Divers.">
        <title>Resolving the Mortierellaceae phylogeny through synthesis of multi-gene phylogenetics and phylogenomics.</title>
        <authorList>
            <person name="Vandepol N."/>
            <person name="Liber J."/>
            <person name="Desiro A."/>
            <person name="Na H."/>
            <person name="Kennedy M."/>
            <person name="Barry K."/>
            <person name="Grigoriev I.V."/>
            <person name="Miller A.N."/>
            <person name="O'Donnell K."/>
            <person name="Stajich J.E."/>
            <person name="Bonito G."/>
        </authorList>
    </citation>
    <scope>NUCLEOTIDE SEQUENCE</scope>
    <source>
        <strain evidence="3">NRRL 2591</strain>
    </source>
</reference>
<feature type="signal peptide" evidence="2">
    <location>
        <begin position="1"/>
        <end position="19"/>
    </location>
</feature>
<organism evidence="3 4">
    <name type="scientific">Mortierella hygrophila</name>
    <dbReference type="NCBI Taxonomy" id="979708"/>
    <lineage>
        <taxon>Eukaryota</taxon>
        <taxon>Fungi</taxon>
        <taxon>Fungi incertae sedis</taxon>
        <taxon>Mucoromycota</taxon>
        <taxon>Mortierellomycotina</taxon>
        <taxon>Mortierellomycetes</taxon>
        <taxon>Mortierellales</taxon>
        <taxon>Mortierellaceae</taxon>
        <taxon>Mortierella</taxon>
    </lineage>
</organism>
<evidence type="ECO:0000313" key="4">
    <source>
        <dbReference type="Proteomes" id="UP000723463"/>
    </source>
</evidence>
<dbReference type="AlphaFoldDB" id="A0A9P6EXE7"/>
<keyword evidence="4" id="KW-1185">Reference proteome</keyword>